<evidence type="ECO:0000256" key="10">
    <source>
        <dbReference type="SAM" id="Phobius"/>
    </source>
</evidence>
<dbReference type="GO" id="GO:0060326">
    <property type="term" value="P:cell chemotaxis"/>
    <property type="evidence" value="ECO:0007669"/>
    <property type="project" value="TreeGrafter"/>
</dbReference>
<keyword evidence="7 8" id="KW-0807">Transducer</keyword>
<protein>
    <recommendedName>
        <fullName evidence="11">G-protein coupled receptors family 1 profile domain-containing protein</fullName>
    </recommendedName>
</protein>
<dbReference type="STRING" id="42514.ENSPNAP00000008633"/>
<feature type="transmembrane region" description="Helical" evidence="10">
    <location>
        <begin position="268"/>
        <end position="286"/>
    </location>
</feature>
<evidence type="ECO:0000256" key="1">
    <source>
        <dbReference type="ARBA" id="ARBA00004370"/>
    </source>
</evidence>
<evidence type="ECO:0000256" key="2">
    <source>
        <dbReference type="ARBA" id="ARBA00022692"/>
    </source>
</evidence>
<dbReference type="OMA" id="CYAINTY"/>
<dbReference type="Ensembl" id="ENSPNAT00000014762.2">
    <property type="protein sequence ID" value="ENSPNAP00000008633.1"/>
    <property type="gene ID" value="ENSPNAG00000014227.2"/>
</dbReference>
<dbReference type="GO" id="GO:0009897">
    <property type="term" value="C:external side of plasma membrane"/>
    <property type="evidence" value="ECO:0007669"/>
    <property type="project" value="TreeGrafter"/>
</dbReference>
<dbReference type="GO" id="GO:0007204">
    <property type="term" value="P:positive regulation of cytosolic calcium ion concentration"/>
    <property type="evidence" value="ECO:0007669"/>
    <property type="project" value="TreeGrafter"/>
</dbReference>
<gene>
    <name evidence="12" type="primary">CCR10</name>
</gene>
<dbReference type="RefSeq" id="XP_017556196.1">
    <property type="nucleotide sequence ID" value="XM_017700707.1"/>
</dbReference>
<name>A0A3B4CAJ7_PYGNA</name>
<dbReference type="OrthoDB" id="8957211at2759"/>
<keyword evidence="6 8" id="KW-0675">Receptor</keyword>
<sequence>MADYNSSAGSSENFTATDVVLTDFPTATDDYGDYTFVSTNTALLNPCEGNALQETYSKVVQVTVFLIVLVLGVIGNVLVIATFARYRCLRVRCMTDVFLFYLALSDLLLLLTLPLQTVETIRGDWVFGDVLCKLNHAMHAINTYGGLLLLACISVDRYLVVVRARAAHRLHPSMLCHSKLSVIAVALISVILSLPELLFSSVVKVKLDDMETCGMNIWVKDSRRVKKWARVAKITVFCIPCVVMLVCYMAIGYKLVQGGRKCWRRQRTLLLMVALVVLFLLFQLPYNIVLTLRETTDLNSCELWGSAHLSEDITRSLAYVRCCLNPVLYALVGVRFRNDVMRLLQDCGCVCACLKHMKPLPTGCSSMTPSSPPPTTLSPLPSASGPPKNLLACSRPSQPQADAEESRAPDTLLSSAQQSHKDPAYVSWGQH</sequence>
<dbReference type="PANTHER" id="PTHR10489">
    <property type="entry name" value="CELL ADHESION MOLECULE"/>
    <property type="match status" value="1"/>
</dbReference>
<dbReference type="Proteomes" id="UP001501920">
    <property type="component" value="Chromosome 3"/>
</dbReference>
<dbReference type="InterPro" id="IPR050119">
    <property type="entry name" value="CCR1-9-like"/>
</dbReference>
<evidence type="ECO:0000256" key="5">
    <source>
        <dbReference type="ARBA" id="ARBA00023136"/>
    </source>
</evidence>
<evidence type="ECO:0000256" key="9">
    <source>
        <dbReference type="SAM" id="MobiDB-lite"/>
    </source>
</evidence>
<dbReference type="GO" id="GO:0016493">
    <property type="term" value="F:C-C chemokine receptor activity"/>
    <property type="evidence" value="ECO:0007669"/>
    <property type="project" value="TreeGrafter"/>
</dbReference>
<keyword evidence="5 10" id="KW-0472">Membrane</keyword>
<dbReference type="PANTHER" id="PTHR10489:SF735">
    <property type="entry name" value="C-C CHEMOKINE RECEPTOR TYPE 10"/>
    <property type="match status" value="1"/>
</dbReference>
<dbReference type="GO" id="GO:0006955">
    <property type="term" value="P:immune response"/>
    <property type="evidence" value="ECO:0007669"/>
    <property type="project" value="TreeGrafter"/>
</dbReference>
<accession>A0A3B4CAJ7</accession>
<reference evidence="12 13" key="1">
    <citation type="submission" date="2020-10" db="EMBL/GenBank/DDBJ databases">
        <title>Pygocentrus nattereri (red-bellied piranha) genome, fPygNat1, primary haplotype.</title>
        <authorList>
            <person name="Myers G."/>
            <person name="Meyer A."/>
            <person name="Karagic N."/>
            <person name="Pippel M."/>
            <person name="Winkler S."/>
            <person name="Tracey A."/>
            <person name="Wood J."/>
            <person name="Formenti G."/>
            <person name="Howe K."/>
            <person name="Fedrigo O."/>
            <person name="Jarvis E.D."/>
        </authorList>
    </citation>
    <scope>NUCLEOTIDE SEQUENCE [LARGE SCALE GENOMIC DNA]</scope>
</reference>
<reference evidence="12" key="2">
    <citation type="submission" date="2025-08" db="UniProtKB">
        <authorList>
            <consortium name="Ensembl"/>
        </authorList>
    </citation>
    <scope>IDENTIFICATION</scope>
</reference>
<evidence type="ECO:0000256" key="6">
    <source>
        <dbReference type="ARBA" id="ARBA00023170"/>
    </source>
</evidence>
<keyword evidence="4 8" id="KW-0297">G-protein coupled receptor</keyword>
<feature type="transmembrane region" description="Helical" evidence="10">
    <location>
        <begin position="62"/>
        <end position="86"/>
    </location>
</feature>
<feature type="domain" description="G-protein coupled receptors family 1 profile" evidence="11">
    <location>
        <begin position="75"/>
        <end position="329"/>
    </location>
</feature>
<dbReference type="PRINTS" id="PR00237">
    <property type="entry name" value="GPCRRHODOPSN"/>
</dbReference>
<organism evidence="12 13">
    <name type="scientific">Pygocentrus nattereri</name>
    <name type="common">Red-bellied piranha</name>
    <dbReference type="NCBI Taxonomy" id="42514"/>
    <lineage>
        <taxon>Eukaryota</taxon>
        <taxon>Metazoa</taxon>
        <taxon>Chordata</taxon>
        <taxon>Craniata</taxon>
        <taxon>Vertebrata</taxon>
        <taxon>Euteleostomi</taxon>
        <taxon>Actinopterygii</taxon>
        <taxon>Neopterygii</taxon>
        <taxon>Teleostei</taxon>
        <taxon>Ostariophysi</taxon>
        <taxon>Characiformes</taxon>
        <taxon>Characoidei</taxon>
        <taxon>Pygocentrus</taxon>
    </lineage>
</organism>
<comment type="subcellular location">
    <subcellularLocation>
        <location evidence="1">Membrane</location>
    </subcellularLocation>
</comment>
<keyword evidence="3 10" id="KW-1133">Transmembrane helix</keyword>
<comment type="similarity">
    <text evidence="8">Belongs to the G-protein coupled receptor 1 family.</text>
</comment>
<dbReference type="Gene3D" id="1.20.1070.10">
    <property type="entry name" value="Rhodopsin 7-helix transmembrane proteins"/>
    <property type="match status" value="1"/>
</dbReference>
<keyword evidence="2 8" id="KW-0812">Transmembrane</keyword>
<evidence type="ECO:0000256" key="7">
    <source>
        <dbReference type="ARBA" id="ARBA00023224"/>
    </source>
</evidence>
<evidence type="ECO:0000313" key="13">
    <source>
        <dbReference type="Proteomes" id="UP001501920"/>
    </source>
</evidence>
<evidence type="ECO:0000259" key="11">
    <source>
        <dbReference type="PROSITE" id="PS50262"/>
    </source>
</evidence>
<dbReference type="PROSITE" id="PS00237">
    <property type="entry name" value="G_PROTEIN_RECEP_F1_1"/>
    <property type="match status" value="1"/>
</dbReference>
<keyword evidence="13" id="KW-1185">Reference proteome</keyword>
<dbReference type="GO" id="GO:0019722">
    <property type="term" value="P:calcium-mediated signaling"/>
    <property type="evidence" value="ECO:0007669"/>
    <property type="project" value="TreeGrafter"/>
</dbReference>
<feature type="transmembrane region" description="Helical" evidence="10">
    <location>
        <begin position="98"/>
        <end position="117"/>
    </location>
</feature>
<feature type="compositionally biased region" description="Low complexity" evidence="9">
    <location>
        <begin position="377"/>
        <end position="387"/>
    </location>
</feature>
<dbReference type="AlphaFoldDB" id="A0A3B4CAJ7"/>
<feature type="transmembrane region" description="Helical" evidence="10">
    <location>
        <begin position="137"/>
        <end position="159"/>
    </location>
</feature>
<dbReference type="PROSITE" id="PS50262">
    <property type="entry name" value="G_PROTEIN_RECEP_F1_2"/>
    <property type="match status" value="1"/>
</dbReference>
<dbReference type="GO" id="GO:0019957">
    <property type="term" value="F:C-C chemokine binding"/>
    <property type="evidence" value="ECO:0007669"/>
    <property type="project" value="TreeGrafter"/>
</dbReference>
<dbReference type="InterPro" id="IPR000276">
    <property type="entry name" value="GPCR_Rhodpsn"/>
</dbReference>
<dbReference type="CTD" id="2826"/>
<proteinExistence type="inferred from homology"/>
<evidence type="ECO:0000256" key="8">
    <source>
        <dbReference type="RuleBase" id="RU000688"/>
    </source>
</evidence>
<dbReference type="SUPFAM" id="SSF81321">
    <property type="entry name" value="Family A G protein-coupled receptor-like"/>
    <property type="match status" value="1"/>
</dbReference>
<evidence type="ECO:0000256" key="4">
    <source>
        <dbReference type="ARBA" id="ARBA00023040"/>
    </source>
</evidence>
<reference evidence="12" key="3">
    <citation type="submission" date="2025-09" db="UniProtKB">
        <authorList>
            <consortium name="Ensembl"/>
        </authorList>
    </citation>
    <scope>IDENTIFICATION</scope>
</reference>
<feature type="transmembrane region" description="Helical" evidence="10">
    <location>
        <begin position="234"/>
        <end position="256"/>
    </location>
</feature>
<evidence type="ECO:0000313" key="12">
    <source>
        <dbReference type="Ensembl" id="ENSPNAP00000008633.1"/>
    </source>
</evidence>
<dbReference type="InterPro" id="IPR017452">
    <property type="entry name" value="GPCR_Rhodpsn_7TM"/>
</dbReference>
<feature type="transmembrane region" description="Helical" evidence="10">
    <location>
        <begin position="180"/>
        <end position="199"/>
    </location>
</feature>
<evidence type="ECO:0000256" key="3">
    <source>
        <dbReference type="ARBA" id="ARBA00022989"/>
    </source>
</evidence>
<dbReference type="GeneTree" id="ENSGT01030000234667"/>
<dbReference type="Pfam" id="PF00001">
    <property type="entry name" value="7tm_1"/>
    <property type="match status" value="1"/>
</dbReference>
<dbReference type="GeneID" id="108429159"/>
<feature type="region of interest" description="Disordered" evidence="9">
    <location>
        <begin position="364"/>
        <end position="431"/>
    </location>
</feature>